<sequence>MEDRKKDHIHMAFKASVDKMLVDNRFMYEPLLAAHPNQDLAPFQFLGKTMKNPFWISSMTGGTQNAACINSKLAKVANEFGLGMGLGSCRVLLDSDDHWNDFKVRSIIGNQYPFFSNLGIAQVENLVEKGEVEKIDLLNKQLDTDGTIIHINPFQEAFQPEGDRIKHPPIETIQKLLEETKYPVIVKEVGQGMGYESLKALLKLNVAAIEFGAFGGTNFTKLEQMRRENPHSLSENFAHIGHTAHDMVLMVNQITEETETQCKQIIISGGIKSILDGFYLHKISKIPSVIGMASLFLQYSLKDYEHLKNMVENMAEAWLLAENYLRVRSI</sequence>
<dbReference type="PANTHER" id="PTHR43665:SF1">
    <property type="entry name" value="ISOPENTENYL-DIPHOSPHATE DELTA-ISOMERASE"/>
    <property type="match status" value="1"/>
</dbReference>
<keyword evidence="2" id="KW-1185">Reference proteome</keyword>
<dbReference type="InterPro" id="IPR011179">
    <property type="entry name" value="IPdP_isomerase"/>
</dbReference>
<evidence type="ECO:0000313" key="1">
    <source>
        <dbReference type="EMBL" id="MCW3805783.1"/>
    </source>
</evidence>
<dbReference type="GO" id="GO:0010181">
    <property type="term" value="F:FMN binding"/>
    <property type="evidence" value="ECO:0007669"/>
    <property type="project" value="InterPro"/>
</dbReference>
<dbReference type="Gene3D" id="3.20.20.70">
    <property type="entry name" value="Aldolase class I"/>
    <property type="match status" value="1"/>
</dbReference>
<name>A0AAE3MDH1_9BACT</name>
<dbReference type="GO" id="GO:0004452">
    <property type="term" value="F:isopentenyl-diphosphate delta-isomerase activity"/>
    <property type="evidence" value="ECO:0007669"/>
    <property type="project" value="InterPro"/>
</dbReference>
<protein>
    <submittedName>
        <fullName evidence="1">Isopentenyl-diphosphate delta-isomerase</fullName>
    </submittedName>
</protein>
<gene>
    <name evidence="1" type="ORF">OM074_09095</name>
</gene>
<reference evidence="1" key="1">
    <citation type="submission" date="2022-10" db="EMBL/GenBank/DDBJ databases">
        <authorList>
            <person name="Yu W.X."/>
        </authorList>
    </citation>
    <scope>NUCLEOTIDE SEQUENCE</scope>
    <source>
        <strain evidence="1">D04</strain>
    </source>
</reference>
<dbReference type="Proteomes" id="UP001207408">
    <property type="component" value="Unassembled WGS sequence"/>
</dbReference>
<dbReference type="GO" id="GO:0008299">
    <property type="term" value="P:isoprenoid biosynthetic process"/>
    <property type="evidence" value="ECO:0007669"/>
    <property type="project" value="InterPro"/>
</dbReference>
<evidence type="ECO:0000313" key="2">
    <source>
        <dbReference type="Proteomes" id="UP001207408"/>
    </source>
</evidence>
<organism evidence="1 2">
    <name type="scientific">Plebeiibacterium marinum</name>
    <dbReference type="NCBI Taxonomy" id="2992111"/>
    <lineage>
        <taxon>Bacteria</taxon>
        <taxon>Pseudomonadati</taxon>
        <taxon>Bacteroidota</taxon>
        <taxon>Bacteroidia</taxon>
        <taxon>Marinilabiliales</taxon>
        <taxon>Marinilabiliaceae</taxon>
        <taxon>Plebeiibacterium</taxon>
    </lineage>
</organism>
<dbReference type="AlphaFoldDB" id="A0AAE3MDH1"/>
<accession>A0AAE3MDH1</accession>
<comment type="caution">
    <text evidence="1">The sequence shown here is derived from an EMBL/GenBank/DDBJ whole genome shotgun (WGS) entry which is preliminary data.</text>
</comment>
<dbReference type="EMBL" id="JAPDPI010000015">
    <property type="protein sequence ID" value="MCW3805783.1"/>
    <property type="molecule type" value="Genomic_DNA"/>
</dbReference>
<dbReference type="RefSeq" id="WP_301199149.1">
    <property type="nucleotide sequence ID" value="NZ_JAPDPI010000015.1"/>
</dbReference>
<dbReference type="PANTHER" id="PTHR43665">
    <property type="entry name" value="ISOPENTENYL-DIPHOSPHATE DELTA-ISOMERASE"/>
    <property type="match status" value="1"/>
</dbReference>
<dbReference type="SUPFAM" id="SSF51395">
    <property type="entry name" value="FMN-linked oxidoreductases"/>
    <property type="match status" value="1"/>
</dbReference>
<proteinExistence type="predicted"/>
<dbReference type="InterPro" id="IPR013785">
    <property type="entry name" value="Aldolase_TIM"/>
</dbReference>